<protein>
    <submittedName>
        <fullName evidence="1">Uncharacterized protein</fullName>
    </submittedName>
</protein>
<comment type="caution">
    <text evidence="1">The sequence shown here is derived from an EMBL/GenBank/DDBJ whole genome shotgun (WGS) entry which is preliminary data.</text>
</comment>
<accession>A0ABP0VEX7</accession>
<evidence type="ECO:0000313" key="1">
    <source>
        <dbReference type="EMBL" id="CAK9252055.1"/>
    </source>
</evidence>
<evidence type="ECO:0000313" key="2">
    <source>
        <dbReference type="Proteomes" id="UP001497444"/>
    </source>
</evidence>
<sequence>MTAPGYIHSGADRRRVDRHSYHIGSAERQHRDRRFAQCNSVDTSLLPVGQTFEFRWVDSLGNESNVVSALVPFALLGYFSISEDITWTNTGGDSWTFSFPYSPPSNDPGDTVNNIVNFYSNREAQRWLPILRALAQRRVMLPPGSAQVPTTYLWSIPIQQAPT</sequence>
<dbReference type="Proteomes" id="UP001497444">
    <property type="component" value="Unassembled WGS sequence"/>
</dbReference>
<name>A0ABP0VEX7_9BRYO</name>
<gene>
    <name evidence="1" type="ORF">CSSPJE1EN1_LOCUS27433</name>
</gene>
<keyword evidence="2" id="KW-1185">Reference proteome</keyword>
<dbReference type="EMBL" id="CAXAQS010000543">
    <property type="protein sequence ID" value="CAK9252055.1"/>
    <property type="molecule type" value="Genomic_DNA"/>
</dbReference>
<reference evidence="1" key="1">
    <citation type="submission" date="2024-02" db="EMBL/GenBank/DDBJ databases">
        <authorList>
            <consortium name="ELIXIR-Norway"/>
            <consortium name="Elixir Norway"/>
        </authorList>
    </citation>
    <scope>NUCLEOTIDE SEQUENCE</scope>
</reference>
<proteinExistence type="predicted"/>
<organism evidence="1 2">
    <name type="scientific">Sphagnum jensenii</name>
    <dbReference type="NCBI Taxonomy" id="128206"/>
    <lineage>
        <taxon>Eukaryota</taxon>
        <taxon>Viridiplantae</taxon>
        <taxon>Streptophyta</taxon>
        <taxon>Embryophyta</taxon>
        <taxon>Bryophyta</taxon>
        <taxon>Sphagnophytina</taxon>
        <taxon>Sphagnopsida</taxon>
        <taxon>Sphagnales</taxon>
        <taxon>Sphagnaceae</taxon>
        <taxon>Sphagnum</taxon>
    </lineage>
</organism>